<reference evidence="2 3" key="1">
    <citation type="journal article" date="2022" name="bioRxiv">
        <title>Genomics of Preaxostyla Flagellates Illuminates Evolutionary Transitions and the Path Towards Mitochondrial Loss.</title>
        <authorList>
            <person name="Novak L.V.F."/>
            <person name="Treitli S.C."/>
            <person name="Pyrih J."/>
            <person name="Halakuc P."/>
            <person name="Pipaliya S.V."/>
            <person name="Vacek V."/>
            <person name="Brzon O."/>
            <person name="Soukal P."/>
            <person name="Eme L."/>
            <person name="Dacks J.B."/>
            <person name="Karnkowska A."/>
            <person name="Elias M."/>
            <person name="Hampl V."/>
        </authorList>
    </citation>
    <scope>NUCLEOTIDE SEQUENCE [LARGE SCALE GENOMIC DNA]</scope>
    <source>
        <strain evidence="2">NAU3</strain>
        <tissue evidence="2">Gut</tissue>
    </source>
</reference>
<dbReference type="Proteomes" id="UP001281761">
    <property type="component" value="Unassembled WGS sequence"/>
</dbReference>
<feature type="compositionally biased region" description="Low complexity" evidence="1">
    <location>
        <begin position="101"/>
        <end position="140"/>
    </location>
</feature>
<keyword evidence="3" id="KW-1185">Reference proteome</keyword>
<accession>A0ABQ9XVI3</accession>
<gene>
    <name evidence="2" type="ORF">BLNAU_9549</name>
</gene>
<organism evidence="2 3">
    <name type="scientific">Blattamonas nauphoetae</name>
    <dbReference type="NCBI Taxonomy" id="2049346"/>
    <lineage>
        <taxon>Eukaryota</taxon>
        <taxon>Metamonada</taxon>
        <taxon>Preaxostyla</taxon>
        <taxon>Oxymonadida</taxon>
        <taxon>Blattamonas</taxon>
    </lineage>
</organism>
<feature type="region of interest" description="Disordered" evidence="1">
    <location>
        <begin position="1"/>
        <end position="23"/>
    </location>
</feature>
<evidence type="ECO:0000313" key="3">
    <source>
        <dbReference type="Proteomes" id="UP001281761"/>
    </source>
</evidence>
<evidence type="ECO:0000313" key="2">
    <source>
        <dbReference type="EMBL" id="KAK2955502.1"/>
    </source>
</evidence>
<protein>
    <submittedName>
        <fullName evidence="2">Uncharacterized protein</fullName>
    </submittedName>
</protein>
<proteinExistence type="predicted"/>
<dbReference type="EMBL" id="JARBJD010000066">
    <property type="protein sequence ID" value="KAK2955502.1"/>
    <property type="molecule type" value="Genomic_DNA"/>
</dbReference>
<comment type="caution">
    <text evidence="2">The sequence shown here is derived from an EMBL/GenBank/DDBJ whole genome shotgun (WGS) entry which is preliminary data.</text>
</comment>
<feature type="compositionally biased region" description="Basic and acidic residues" evidence="1">
    <location>
        <begin position="81"/>
        <end position="100"/>
    </location>
</feature>
<feature type="region of interest" description="Disordered" evidence="1">
    <location>
        <begin position="78"/>
        <end position="142"/>
    </location>
</feature>
<name>A0ABQ9XVI3_9EUKA</name>
<sequence length="181" mass="20573">MKETRVKNPLTNISSAHKPRWHHSNARLLSADVADISPKMTTPQPTLSTPPLVHQPLLRAHCQPCRCLHDQDLQFSYNLSEPHKNSRIKENRKNDKETEQTTKTQNTPQPYTPYFQSKYSPTSRSDLPSSSPARLSLPTTQPDEVTQQASLLSLRLLFFRIHSSSCLLVSPQTQAAVEFQF</sequence>
<evidence type="ECO:0000256" key="1">
    <source>
        <dbReference type="SAM" id="MobiDB-lite"/>
    </source>
</evidence>